<dbReference type="RefSeq" id="WP_379520536.1">
    <property type="nucleotide sequence ID" value="NZ_JBHSPA010000060.1"/>
</dbReference>
<proteinExistence type="predicted"/>
<organism evidence="1 2">
    <name type="scientific">Nonomuraea insulae</name>
    <dbReference type="NCBI Taxonomy" id="1616787"/>
    <lineage>
        <taxon>Bacteria</taxon>
        <taxon>Bacillati</taxon>
        <taxon>Actinomycetota</taxon>
        <taxon>Actinomycetes</taxon>
        <taxon>Streptosporangiales</taxon>
        <taxon>Streptosporangiaceae</taxon>
        <taxon>Nonomuraea</taxon>
    </lineage>
</organism>
<sequence>MQWQRFDQPGYGCSIEVPQGWDERPPNLRNFVVRDDVHFVLGCGTSVPEEDRELFAGIVERFEIWAEDERPEA</sequence>
<reference evidence="2" key="1">
    <citation type="journal article" date="2019" name="Int. J. Syst. Evol. Microbiol.">
        <title>The Global Catalogue of Microorganisms (GCM) 10K type strain sequencing project: providing services to taxonomists for standard genome sequencing and annotation.</title>
        <authorList>
            <consortium name="The Broad Institute Genomics Platform"/>
            <consortium name="The Broad Institute Genome Sequencing Center for Infectious Disease"/>
            <person name="Wu L."/>
            <person name="Ma J."/>
        </authorList>
    </citation>
    <scope>NUCLEOTIDE SEQUENCE [LARGE SCALE GENOMIC DNA]</scope>
    <source>
        <strain evidence="2">CCUG 53903</strain>
    </source>
</reference>
<gene>
    <name evidence="1" type="ORF">ACFPZ3_45005</name>
</gene>
<protein>
    <recommendedName>
        <fullName evidence="3">Immunity protein 53 of polymorphic toxin system</fullName>
    </recommendedName>
</protein>
<dbReference type="Proteomes" id="UP001596058">
    <property type="component" value="Unassembled WGS sequence"/>
</dbReference>
<comment type="caution">
    <text evidence="1">The sequence shown here is derived from an EMBL/GenBank/DDBJ whole genome shotgun (WGS) entry which is preliminary data.</text>
</comment>
<accession>A0ABW1D0Y1</accession>
<evidence type="ECO:0000313" key="2">
    <source>
        <dbReference type="Proteomes" id="UP001596058"/>
    </source>
</evidence>
<keyword evidence="2" id="KW-1185">Reference proteome</keyword>
<evidence type="ECO:0008006" key="3">
    <source>
        <dbReference type="Google" id="ProtNLM"/>
    </source>
</evidence>
<name>A0ABW1D0Y1_9ACTN</name>
<dbReference type="EMBL" id="JBHSPA010000060">
    <property type="protein sequence ID" value="MFC5831057.1"/>
    <property type="molecule type" value="Genomic_DNA"/>
</dbReference>
<evidence type="ECO:0000313" key="1">
    <source>
        <dbReference type="EMBL" id="MFC5831057.1"/>
    </source>
</evidence>